<evidence type="ECO:0000313" key="3">
    <source>
        <dbReference type="EMBL" id="TWP36982.1"/>
    </source>
</evidence>
<dbReference type="InterPro" id="IPR008978">
    <property type="entry name" value="HSP20-like_chaperone"/>
</dbReference>
<dbReference type="Proteomes" id="UP000320244">
    <property type="component" value="Unassembled WGS sequence"/>
</dbReference>
<dbReference type="InterPro" id="IPR040612">
    <property type="entry name" value="ArsA_HSP20-like"/>
</dbReference>
<dbReference type="OrthoDB" id="9780677at2"/>
<dbReference type="AlphaFoldDB" id="A0A563E423"/>
<evidence type="ECO:0000313" key="4">
    <source>
        <dbReference type="Proteomes" id="UP000320244"/>
    </source>
</evidence>
<comment type="caution">
    <text evidence="3">The sequence shown here is derived from an EMBL/GenBank/DDBJ whole genome shotgun (WGS) entry which is preliminary data.</text>
</comment>
<dbReference type="EMBL" id="VCQV01000008">
    <property type="protein sequence ID" value="TWP36982.1"/>
    <property type="molecule type" value="Genomic_DNA"/>
</dbReference>
<organism evidence="3 4">
    <name type="scientific">Leekyejoonella antrihumi</name>
    <dbReference type="NCBI Taxonomy" id="1660198"/>
    <lineage>
        <taxon>Bacteria</taxon>
        <taxon>Bacillati</taxon>
        <taxon>Actinomycetota</taxon>
        <taxon>Actinomycetes</taxon>
        <taxon>Micrococcales</taxon>
        <taxon>Dermacoccaceae</taxon>
        <taxon>Leekyejoonella</taxon>
    </lineage>
</organism>
<comment type="similarity">
    <text evidence="1">Belongs to the arsA ATPase family.</text>
</comment>
<evidence type="ECO:0000256" key="1">
    <source>
        <dbReference type="ARBA" id="ARBA00011040"/>
    </source>
</evidence>
<dbReference type="Pfam" id="PF17886">
    <property type="entry name" value="ArsA_HSP20"/>
    <property type="match status" value="1"/>
</dbReference>
<reference evidence="3 4" key="1">
    <citation type="submission" date="2019-05" db="EMBL/GenBank/DDBJ databases">
        <authorList>
            <person name="Lee S.D."/>
        </authorList>
    </citation>
    <scope>NUCLEOTIDE SEQUENCE [LARGE SCALE GENOMIC DNA]</scope>
    <source>
        <strain evidence="3 4">C5-26</strain>
    </source>
</reference>
<dbReference type="Gene3D" id="3.40.50.300">
    <property type="entry name" value="P-loop containing nucleotide triphosphate hydrolases"/>
    <property type="match status" value="1"/>
</dbReference>
<gene>
    <name evidence="3" type="ORF">FGL98_07960</name>
</gene>
<evidence type="ECO:0000259" key="2">
    <source>
        <dbReference type="Pfam" id="PF17886"/>
    </source>
</evidence>
<sequence length="344" mass="36115">MLPRLVLVGGAGGAGASTCAAGIAAAYAADGRRVSLATLDGCAGAGDLVSEATVSRLGAGAPRPDLSAARGAMDLAGLDPRLIDELGGLPGRELVGVLWALADAPEHDLVVIDAGARVVDLVQLAGMLPWFVQGVLPAQRGWLTATRPLLAAAVGRRWPGPDTADALRAVYEATVRARDRLLGGTTATVLVMGDDASARAKTRWLARGLSLHDAYPRVVARRQGSTFGVSPVLPDVPVWDLPATADDTVQCGVSGLPDLTAPPDRARDIRADGQDMLWRMALPLIDSQNLRLTQEGDDLVLEAHGHRRLVGLPTALRRCRPAGALLRHGILEVRFRPTQQEQAT</sequence>
<reference evidence="3 4" key="2">
    <citation type="submission" date="2019-08" db="EMBL/GenBank/DDBJ databases">
        <title>Jejuicoccus antrihumi gen. nov., sp. nov., a new member of the family Dermacoccaceae isolated from a cave.</title>
        <authorList>
            <person name="Schumann P."/>
            <person name="Kim I.S."/>
        </authorList>
    </citation>
    <scope>NUCLEOTIDE SEQUENCE [LARGE SCALE GENOMIC DNA]</scope>
    <source>
        <strain evidence="3 4">C5-26</strain>
    </source>
</reference>
<accession>A0A563E423</accession>
<dbReference type="Gene3D" id="2.60.40.790">
    <property type="match status" value="1"/>
</dbReference>
<name>A0A563E423_9MICO</name>
<feature type="domain" description="ArsA HSP20-like" evidence="2">
    <location>
        <begin position="277"/>
        <end position="335"/>
    </location>
</feature>
<proteinExistence type="inferred from homology"/>
<dbReference type="RefSeq" id="WP_146316225.1">
    <property type="nucleotide sequence ID" value="NZ_VCQV01000008.1"/>
</dbReference>
<keyword evidence="4" id="KW-1185">Reference proteome</keyword>
<protein>
    <recommendedName>
        <fullName evidence="2">ArsA HSP20-like domain-containing protein</fullName>
    </recommendedName>
</protein>
<dbReference type="InterPro" id="IPR027417">
    <property type="entry name" value="P-loop_NTPase"/>
</dbReference>
<dbReference type="SUPFAM" id="SSF52540">
    <property type="entry name" value="P-loop containing nucleoside triphosphate hydrolases"/>
    <property type="match status" value="1"/>
</dbReference>